<evidence type="ECO:0000313" key="2">
    <source>
        <dbReference type="EMBL" id="KAK1933824.1"/>
    </source>
</evidence>
<proteinExistence type="predicted"/>
<evidence type="ECO:0000313" key="3">
    <source>
        <dbReference type="Proteomes" id="UP001259832"/>
    </source>
</evidence>
<organism evidence="2 3">
    <name type="scientific">Phytophthora citrophthora</name>
    <dbReference type="NCBI Taxonomy" id="4793"/>
    <lineage>
        <taxon>Eukaryota</taxon>
        <taxon>Sar</taxon>
        <taxon>Stramenopiles</taxon>
        <taxon>Oomycota</taxon>
        <taxon>Peronosporomycetes</taxon>
        <taxon>Peronosporales</taxon>
        <taxon>Peronosporaceae</taxon>
        <taxon>Phytophthora</taxon>
    </lineage>
</organism>
<protein>
    <submittedName>
        <fullName evidence="2">Uncharacterized protein</fullName>
    </submittedName>
</protein>
<gene>
    <name evidence="2" type="ORF">P3T76_011584</name>
</gene>
<keyword evidence="3" id="KW-1185">Reference proteome</keyword>
<reference evidence="2" key="1">
    <citation type="submission" date="2023-08" db="EMBL/GenBank/DDBJ databases">
        <title>Reference Genome Resource for the Citrus Pathogen Phytophthora citrophthora.</title>
        <authorList>
            <person name="Moller H."/>
            <person name="Coetzee B."/>
            <person name="Rose L.J."/>
            <person name="Van Niekerk J.M."/>
        </authorList>
    </citation>
    <scope>NUCLEOTIDE SEQUENCE</scope>
    <source>
        <strain evidence="2">STE-U-9442</strain>
    </source>
</reference>
<feature type="region of interest" description="Disordered" evidence="1">
    <location>
        <begin position="13"/>
        <end position="127"/>
    </location>
</feature>
<dbReference type="Proteomes" id="UP001259832">
    <property type="component" value="Unassembled WGS sequence"/>
</dbReference>
<comment type="caution">
    <text evidence="2">The sequence shown here is derived from an EMBL/GenBank/DDBJ whole genome shotgun (WGS) entry which is preliminary data.</text>
</comment>
<dbReference type="EMBL" id="JASMQC010000027">
    <property type="protein sequence ID" value="KAK1933824.1"/>
    <property type="molecule type" value="Genomic_DNA"/>
</dbReference>
<dbReference type="AlphaFoldDB" id="A0AAD9G8Q0"/>
<sequence>MVSTSAYASWLSQREHKIYKPPARSSLSGDTSVAPPASKAQPKADVTQQHNDYKAASSVFFSTDMEEGPRKRPHGIGSTASRLAALRSIKRRLGESSRKKRRRGDATGSNINSRAVTRVTSSERQNQGRNCPVLLEESNYWLTVQRFSQF</sequence>
<name>A0AAD9G8Q0_9STRA</name>
<feature type="compositionally biased region" description="Polar residues" evidence="1">
    <location>
        <begin position="107"/>
        <end position="127"/>
    </location>
</feature>
<evidence type="ECO:0000256" key="1">
    <source>
        <dbReference type="SAM" id="MobiDB-lite"/>
    </source>
</evidence>
<accession>A0AAD9G8Q0</accession>